<evidence type="ECO:0000256" key="1">
    <source>
        <dbReference type="SAM" id="Coils"/>
    </source>
</evidence>
<proteinExistence type="predicted"/>
<accession>A0A835F4F9</accession>
<organism evidence="2 3">
    <name type="scientific">Digitaria exilis</name>
    <dbReference type="NCBI Taxonomy" id="1010633"/>
    <lineage>
        <taxon>Eukaryota</taxon>
        <taxon>Viridiplantae</taxon>
        <taxon>Streptophyta</taxon>
        <taxon>Embryophyta</taxon>
        <taxon>Tracheophyta</taxon>
        <taxon>Spermatophyta</taxon>
        <taxon>Magnoliopsida</taxon>
        <taxon>Liliopsida</taxon>
        <taxon>Poales</taxon>
        <taxon>Poaceae</taxon>
        <taxon>PACMAD clade</taxon>
        <taxon>Panicoideae</taxon>
        <taxon>Panicodae</taxon>
        <taxon>Paniceae</taxon>
        <taxon>Anthephorinae</taxon>
        <taxon>Digitaria</taxon>
    </lineage>
</organism>
<sequence>MAVLPSYCVEEELAYLKSLVEAESEADDMLGMEEEFRALLCKVSELERVEAPSLSDELAWAESLEASVKEAADAIADEAEAIHRAVAVLALRPGEEATVVALRRRAALASARRAEAEELAAAARRLQEKNLRSLAAKDDEHLLDDAMGGPSMLGGGGACCVATPEEMAELERACVRMEERMAWLAGSLRRGAVAFAAARPGEEEAALVAGKLEGHAASADAARGTVVAFAASVRRLRDTTTTP</sequence>
<keyword evidence="3" id="KW-1185">Reference proteome</keyword>
<name>A0A835F4F9_9POAL</name>
<dbReference type="Proteomes" id="UP000636709">
    <property type="component" value="Unassembled WGS sequence"/>
</dbReference>
<comment type="caution">
    <text evidence="2">The sequence shown here is derived from an EMBL/GenBank/DDBJ whole genome shotgun (WGS) entry which is preliminary data.</text>
</comment>
<evidence type="ECO:0000313" key="2">
    <source>
        <dbReference type="EMBL" id="KAF8728198.1"/>
    </source>
</evidence>
<feature type="coiled-coil region" evidence="1">
    <location>
        <begin position="61"/>
        <end position="129"/>
    </location>
</feature>
<evidence type="ECO:0000313" key="3">
    <source>
        <dbReference type="Proteomes" id="UP000636709"/>
    </source>
</evidence>
<keyword evidence="1" id="KW-0175">Coiled coil</keyword>
<dbReference type="OrthoDB" id="693642at2759"/>
<protein>
    <submittedName>
        <fullName evidence="2">Uncharacterized protein</fullName>
    </submittedName>
</protein>
<gene>
    <name evidence="2" type="ORF">HU200_018786</name>
</gene>
<reference evidence="2" key="1">
    <citation type="submission" date="2020-07" db="EMBL/GenBank/DDBJ databases">
        <title>Genome sequence and genetic diversity analysis of an under-domesticated orphan crop, white fonio (Digitaria exilis).</title>
        <authorList>
            <person name="Bennetzen J.L."/>
            <person name="Chen S."/>
            <person name="Ma X."/>
            <person name="Wang X."/>
            <person name="Yssel A.E.J."/>
            <person name="Chaluvadi S.R."/>
            <person name="Johnson M."/>
            <person name="Gangashetty P."/>
            <person name="Hamidou F."/>
            <person name="Sanogo M.D."/>
            <person name="Zwaenepoel A."/>
            <person name="Wallace J."/>
            <person name="Van De Peer Y."/>
            <person name="Van Deynze A."/>
        </authorList>
    </citation>
    <scope>NUCLEOTIDE SEQUENCE</scope>
    <source>
        <tissue evidence="2">Leaves</tissue>
    </source>
</reference>
<dbReference type="EMBL" id="JACEFO010001629">
    <property type="protein sequence ID" value="KAF8728198.1"/>
    <property type="molecule type" value="Genomic_DNA"/>
</dbReference>
<dbReference type="AlphaFoldDB" id="A0A835F4F9"/>